<feature type="domain" description="PIN" evidence="1">
    <location>
        <begin position="4"/>
        <end position="122"/>
    </location>
</feature>
<dbReference type="CDD" id="cd09872">
    <property type="entry name" value="PIN_Sll0205-like"/>
    <property type="match status" value="1"/>
</dbReference>
<reference evidence="2 3" key="1">
    <citation type="submission" date="2019-03" db="EMBL/GenBank/DDBJ databases">
        <title>Genomic Encyclopedia of Type Strains, Phase IV (KMG-IV): sequencing the most valuable type-strain genomes for metagenomic binning, comparative biology and taxonomic classification.</title>
        <authorList>
            <person name="Goeker M."/>
        </authorList>
    </citation>
    <scope>NUCLEOTIDE SEQUENCE [LARGE SCALE GENOMIC DNA]</scope>
    <source>
        <strain evidence="2 3">DSM 13587</strain>
    </source>
</reference>
<proteinExistence type="predicted"/>
<dbReference type="OrthoDB" id="9798990at2"/>
<comment type="caution">
    <text evidence="2">The sequence shown here is derived from an EMBL/GenBank/DDBJ whole genome shotgun (WGS) entry which is preliminary data.</text>
</comment>
<dbReference type="Pfam" id="PF01850">
    <property type="entry name" value="PIN"/>
    <property type="match status" value="1"/>
</dbReference>
<dbReference type="SUPFAM" id="SSF88723">
    <property type="entry name" value="PIN domain-like"/>
    <property type="match status" value="1"/>
</dbReference>
<dbReference type="EMBL" id="SMAO01000002">
    <property type="protein sequence ID" value="TCT22718.1"/>
    <property type="molecule type" value="Genomic_DNA"/>
</dbReference>
<dbReference type="InterPro" id="IPR052919">
    <property type="entry name" value="TA_system_RNase"/>
</dbReference>
<dbReference type="InterPro" id="IPR029060">
    <property type="entry name" value="PIN-like_dom_sf"/>
</dbReference>
<dbReference type="InterPro" id="IPR041705">
    <property type="entry name" value="PIN_Sll0205"/>
</dbReference>
<dbReference type="PANTHER" id="PTHR36173:SF2">
    <property type="entry name" value="RIBONUCLEASE VAPC16"/>
    <property type="match status" value="1"/>
</dbReference>
<dbReference type="PANTHER" id="PTHR36173">
    <property type="entry name" value="RIBONUCLEASE VAPC16-RELATED"/>
    <property type="match status" value="1"/>
</dbReference>
<gene>
    <name evidence="2" type="ORF">EDC35_10249</name>
</gene>
<keyword evidence="3" id="KW-1185">Reference proteome</keyword>
<accession>A0A4R3N107</accession>
<evidence type="ECO:0000313" key="3">
    <source>
        <dbReference type="Proteomes" id="UP000295717"/>
    </source>
</evidence>
<sequence length="130" mass="14724">MRLLLDTHALLWWLDGDQQLPDLARSLIASESHQILISAASAWEIATKVRIGKLPGAVEVADRFGEIMIDQGFATLPITIEHARRAGLLPGEHRDPFDRMLIAQAQIENLTLLSNERLFDQFRVQRLWSS</sequence>
<dbReference type="Proteomes" id="UP000295717">
    <property type="component" value="Unassembled WGS sequence"/>
</dbReference>
<dbReference type="RefSeq" id="WP_132975797.1">
    <property type="nucleotide sequence ID" value="NZ_SMAO01000002.1"/>
</dbReference>
<organism evidence="2 3">
    <name type="scientific">Thiobaca trueperi</name>
    <dbReference type="NCBI Taxonomy" id="127458"/>
    <lineage>
        <taxon>Bacteria</taxon>
        <taxon>Pseudomonadati</taxon>
        <taxon>Pseudomonadota</taxon>
        <taxon>Gammaproteobacteria</taxon>
        <taxon>Chromatiales</taxon>
        <taxon>Chromatiaceae</taxon>
        <taxon>Thiobaca</taxon>
    </lineage>
</organism>
<evidence type="ECO:0000313" key="2">
    <source>
        <dbReference type="EMBL" id="TCT22718.1"/>
    </source>
</evidence>
<name>A0A4R3N107_9GAMM</name>
<dbReference type="Gene3D" id="3.40.50.1010">
    <property type="entry name" value="5'-nuclease"/>
    <property type="match status" value="1"/>
</dbReference>
<protein>
    <submittedName>
        <fullName evidence="2">PIN domain nuclease of toxin-antitoxin system</fullName>
    </submittedName>
</protein>
<dbReference type="AlphaFoldDB" id="A0A4R3N107"/>
<evidence type="ECO:0000259" key="1">
    <source>
        <dbReference type="Pfam" id="PF01850"/>
    </source>
</evidence>
<dbReference type="InterPro" id="IPR002716">
    <property type="entry name" value="PIN_dom"/>
</dbReference>